<evidence type="ECO:0000256" key="1">
    <source>
        <dbReference type="SAM" id="MobiDB-lite"/>
    </source>
</evidence>
<dbReference type="InterPro" id="IPR000835">
    <property type="entry name" value="HTH_MarR-typ"/>
</dbReference>
<sequence length="206" mass="22597">MPPTSSITPTTAVAAVAPGAPTHYVSCQLCRYSGAMADQARNHQVRWLDNEEKALWRDYLAVQGRLHLEIQRDLKASSDLTEPEFEVLVYLSEADGPQRMTALADVLMWERSRLSHQVSRMIKRGLVQRTTCPEDGRGAFVSATGEGMRAIEQAAPDHVATVRREFLDRLGEDDKRELARLLAKVRGADGAEATRRSAGAGVPSGA</sequence>
<dbReference type="SUPFAM" id="SSF46785">
    <property type="entry name" value="Winged helix' DNA-binding domain"/>
    <property type="match status" value="1"/>
</dbReference>
<dbReference type="PRINTS" id="PR00598">
    <property type="entry name" value="HTHMARR"/>
</dbReference>
<dbReference type="EMBL" id="SMCX01000007">
    <property type="protein sequence ID" value="TCW24395.1"/>
    <property type="molecule type" value="Genomic_DNA"/>
</dbReference>
<dbReference type="Gene3D" id="1.10.10.10">
    <property type="entry name" value="Winged helix-like DNA-binding domain superfamily/Winged helix DNA-binding domain"/>
    <property type="match status" value="1"/>
</dbReference>
<proteinExistence type="predicted"/>
<organism evidence="3 4">
    <name type="scientific">Dietzia cinnamea</name>
    <dbReference type="NCBI Taxonomy" id="321318"/>
    <lineage>
        <taxon>Bacteria</taxon>
        <taxon>Bacillati</taxon>
        <taxon>Actinomycetota</taxon>
        <taxon>Actinomycetes</taxon>
        <taxon>Mycobacteriales</taxon>
        <taxon>Dietziaceae</taxon>
        <taxon>Dietzia</taxon>
    </lineage>
</organism>
<protein>
    <submittedName>
        <fullName evidence="3">DNA-binding MarR family transcriptional regulator</fullName>
    </submittedName>
</protein>
<dbReference type="PANTHER" id="PTHR33164:SF99">
    <property type="entry name" value="MARR FAMILY REGULATORY PROTEIN"/>
    <property type="match status" value="1"/>
</dbReference>
<dbReference type="Pfam" id="PF01047">
    <property type="entry name" value="MarR"/>
    <property type="match status" value="1"/>
</dbReference>
<dbReference type="SMART" id="SM00347">
    <property type="entry name" value="HTH_MARR"/>
    <property type="match status" value="1"/>
</dbReference>
<gene>
    <name evidence="3" type="ORF">EDD19_10792</name>
</gene>
<keyword evidence="3" id="KW-0238">DNA-binding</keyword>
<dbReference type="InterPro" id="IPR036390">
    <property type="entry name" value="WH_DNA-bd_sf"/>
</dbReference>
<evidence type="ECO:0000313" key="3">
    <source>
        <dbReference type="EMBL" id="TCW24395.1"/>
    </source>
</evidence>
<dbReference type="Proteomes" id="UP000295805">
    <property type="component" value="Unassembled WGS sequence"/>
</dbReference>
<dbReference type="PANTHER" id="PTHR33164">
    <property type="entry name" value="TRANSCRIPTIONAL REGULATOR, MARR FAMILY"/>
    <property type="match status" value="1"/>
</dbReference>
<dbReference type="GO" id="GO:0003700">
    <property type="term" value="F:DNA-binding transcription factor activity"/>
    <property type="evidence" value="ECO:0007669"/>
    <property type="project" value="InterPro"/>
</dbReference>
<dbReference type="InterPro" id="IPR036388">
    <property type="entry name" value="WH-like_DNA-bd_sf"/>
</dbReference>
<dbReference type="GO" id="GO:0003677">
    <property type="term" value="F:DNA binding"/>
    <property type="evidence" value="ECO:0007669"/>
    <property type="project" value="UniProtKB-KW"/>
</dbReference>
<reference evidence="3 4" key="1">
    <citation type="submission" date="2019-03" db="EMBL/GenBank/DDBJ databases">
        <title>Root nodule microbial communities of legume samples collected from USA, Mexico and Botswana.</title>
        <authorList>
            <person name="Hirsch A."/>
        </authorList>
    </citation>
    <scope>NUCLEOTIDE SEQUENCE [LARGE SCALE GENOMIC DNA]</scope>
    <source>
        <strain evidence="3 4">55</strain>
    </source>
</reference>
<feature type="domain" description="HTH marR-type" evidence="2">
    <location>
        <begin position="52"/>
        <end position="187"/>
    </location>
</feature>
<dbReference type="AlphaFoldDB" id="A0A4V2W830"/>
<feature type="region of interest" description="Disordered" evidence="1">
    <location>
        <begin position="187"/>
        <end position="206"/>
    </location>
</feature>
<dbReference type="GO" id="GO:0006950">
    <property type="term" value="P:response to stress"/>
    <property type="evidence" value="ECO:0007669"/>
    <property type="project" value="TreeGrafter"/>
</dbReference>
<evidence type="ECO:0000259" key="2">
    <source>
        <dbReference type="PROSITE" id="PS50995"/>
    </source>
</evidence>
<name>A0A4V2W830_9ACTN</name>
<dbReference type="PROSITE" id="PS50995">
    <property type="entry name" value="HTH_MARR_2"/>
    <property type="match status" value="1"/>
</dbReference>
<comment type="caution">
    <text evidence="3">The sequence shown here is derived from an EMBL/GenBank/DDBJ whole genome shotgun (WGS) entry which is preliminary data.</text>
</comment>
<dbReference type="InterPro" id="IPR039422">
    <property type="entry name" value="MarR/SlyA-like"/>
</dbReference>
<accession>A0A4V2W830</accession>
<evidence type="ECO:0000313" key="4">
    <source>
        <dbReference type="Proteomes" id="UP000295805"/>
    </source>
</evidence>